<feature type="domain" description="GOLD" evidence="9">
    <location>
        <begin position="682"/>
        <end position="844"/>
    </location>
</feature>
<comment type="subcellular location">
    <subcellularLocation>
        <location evidence="1">Membrane</location>
        <topology evidence="1">Multi-pass membrane protein</topology>
    </subcellularLocation>
</comment>
<keyword evidence="2 8" id="KW-0812">Transmembrane</keyword>
<feature type="region of interest" description="Disordered" evidence="7">
    <location>
        <begin position="749"/>
        <end position="787"/>
    </location>
</feature>
<reference evidence="11" key="1">
    <citation type="submission" date="2020-06" db="EMBL/GenBank/DDBJ databases">
        <authorList>
            <person name="Ji K."/>
            <person name="Li J."/>
        </authorList>
    </citation>
    <scope>NUCLEOTIDE SEQUENCE</scope>
    <source>
        <strain evidence="11">JKM2019</strain>
        <tissue evidence="11">Whole body</tissue>
    </source>
</reference>
<accession>A0A9D4SM87</accession>
<evidence type="ECO:0000256" key="3">
    <source>
        <dbReference type="ARBA" id="ARBA00022989"/>
    </source>
</evidence>
<feature type="compositionally biased region" description="Polar residues" evidence="7">
    <location>
        <begin position="288"/>
        <end position="303"/>
    </location>
</feature>
<feature type="transmembrane region" description="Helical" evidence="8">
    <location>
        <begin position="153"/>
        <end position="177"/>
    </location>
</feature>
<dbReference type="InterPro" id="IPR052269">
    <property type="entry name" value="Golgi-PI4KB_interaction"/>
</dbReference>
<dbReference type="Proteomes" id="UP000828236">
    <property type="component" value="Unassembled WGS sequence"/>
</dbReference>
<dbReference type="Pfam" id="PF03619">
    <property type="entry name" value="Solute_trans_a"/>
    <property type="match status" value="1"/>
</dbReference>
<evidence type="ECO:0000256" key="2">
    <source>
        <dbReference type="ARBA" id="ARBA00022692"/>
    </source>
</evidence>
<keyword evidence="5 8" id="KW-0472">Membrane</keyword>
<dbReference type="EMBL" id="SDOV01000001">
    <property type="protein sequence ID" value="KAH7646315.1"/>
    <property type="molecule type" value="Genomic_DNA"/>
</dbReference>
<dbReference type="SUPFAM" id="SSF47027">
    <property type="entry name" value="Acyl-CoA binding protein"/>
    <property type="match status" value="1"/>
</dbReference>
<dbReference type="GO" id="GO:0000139">
    <property type="term" value="C:Golgi membrane"/>
    <property type="evidence" value="ECO:0007669"/>
    <property type="project" value="TreeGrafter"/>
</dbReference>
<dbReference type="Pfam" id="PF00887">
    <property type="entry name" value="ACBP"/>
    <property type="match status" value="1"/>
</dbReference>
<dbReference type="PANTHER" id="PTHR22973">
    <property type="entry name" value="LD35087P"/>
    <property type="match status" value="1"/>
</dbReference>
<dbReference type="InterPro" id="IPR000582">
    <property type="entry name" value="Acyl-CoA-binding_protein"/>
</dbReference>
<dbReference type="SMART" id="SM01417">
    <property type="entry name" value="Solute_trans_a"/>
    <property type="match status" value="1"/>
</dbReference>
<keyword evidence="3 8" id="KW-1133">Transmembrane helix</keyword>
<dbReference type="Gene3D" id="2.60.120.680">
    <property type="entry name" value="GOLD domain"/>
    <property type="match status" value="1"/>
</dbReference>
<feature type="coiled-coil region" evidence="6">
    <location>
        <begin position="481"/>
        <end position="533"/>
    </location>
</feature>
<keyword evidence="6" id="KW-0175">Coiled coil</keyword>
<evidence type="ECO:0000259" key="10">
    <source>
        <dbReference type="PROSITE" id="PS51228"/>
    </source>
</evidence>
<feature type="compositionally biased region" description="Acidic residues" evidence="7">
    <location>
        <begin position="752"/>
        <end position="762"/>
    </location>
</feature>
<feature type="compositionally biased region" description="Acidic residues" evidence="7">
    <location>
        <begin position="649"/>
        <end position="665"/>
    </location>
</feature>
<organism evidence="11">
    <name type="scientific">Dermatophagoides farinae</name>
    <name type="common">American house dust mite</name>
    <dbReference type="NCBI Taxonomy" id="6954"/>
    <lineage>
        <taxon>Eukaryota</taxon>
        <taxon>Metazoa</taxon>
        <taxon>Ecdysozoa</taxon>
        <taxon>Arthropoda</taxon>
        <taxon>Chelicerata</taxon>
        <taxon>Arachnida</taxon>
        <taxon>Acari</taxon>
        <taxon>Acariformes</taxon>
        <taxon>Sarcoptiformes</taxon>
        <taxon>Astigmata</taxon>
        <taxon>Psoroptidia</taxon>
        <taxon>Analgoidea</taxon>
        <taxon>Pyroglyphidae</taxon>
        <taxon>Dermatophagoidinae</taxon>
        <taxon>Dermatophagoides</taxon>
    </lineage>
</organism>
<dbReference type="PROSITE" id="PS50866">
    <property type="entry name" value="GOLD"/>
    <property type="match status" value="1"/>
</dbReference>
<feature type="transmembrane region" description="Helical" evidence="8">
    <location>
        <begin position="84"/>
        <end position="106"/>
    </location>
</feature>
<evidence type="ECO:0000256" key="4">
    <source>
        <dbReference type="ARBA" id="ARBA00022990"/>
    </source>
</evidence>
<dbReference type="PROSITE" id="PS51228">
    <property type="entry name" value="ACB_2"/>
    <property type="match status" value="1"/>
</dbReference>
<dbReference type="InterPro" id="IPR035984">
    <property type="entry name" value="Acyl-CoA-binding_sf"/>
</dbReference>
<dbReference type="AlphaFoldDB" id="A0A9D4SM87"/>
<feature type="compositionally biased region" description="Polar residues" evidence="7">
    <location>
        <begin position="625"/>
        <end position="634"/>
    </location>
</feature>
<dbReference type="SUPFAM" id="SSF101576">
    <property type="entry name" value="Supernatant protein factor (SPF), C-terminal domain"/>
    <property type="match status" value="1"/>
</dbReference>
<evidence type="ECO:0000256" key="1">
    <source>
        <dbReference type="ARBA" id="ARBA00004141"/>
    </source>
</evidence>
<sequence length="848" mass="95912">MDSIVHNMSSDLSTFEILYDAIGTTLDPFVIYNFLSLCYEYLGGEGNIMSEIRGKPIRSSWYYGTCCLTGKTYSIGFLRFCKQATLQFCAVKPIMSFAILILQAFGKYHDGDWRADSGYLYITMIYNISVSLALYGLLLFYHATRDLLSPFDPVWKFLTVKSVIFLSFWQGVILAILEQADIISPVFTWEGQKASAGTVSAGYQNFLICIEMFFASLALRYAFPHGIYKGNYSTDTHGRSVTMQSISSSLKETMNPRDIMNDAIHNFHPNYQQYTQYSSKPEQHHYGSASSPKAATGTGSTLKSPIINDSNTNNSYNSSNISNDNVATGSANNSGVTLSTLSAVGGNPLSSTVATGTSNLNAKNGNGKPITTIIVDNKNITIEWPYDEKDLYKISLNFFKENEGKAFHPSYDQRNMLVALTLQEKHGKFNQEKAIPLGALDFVGHDRRNAWISLNTMPANEARQQFFELLDKLCPFFRSYLIAVRCDMEEKERKQKELEELKLRKLEELEKCRAEEEARAEEVEKQQQNEKQKLVIKELLNRQTINQFTTYAQQQYPDSIELQEQLVKQLQEQHFQQYIEQMTMDQQGQSNNNHYLPSCNVDTSDVNNGNLLQCENTGTNVADNIGKLSSNGDNNIDEIHSSSSMQNEIDQDAEEDEESDDDDESILSRQVSNASMWTRKDLVAFKDSVQAEGGHGIIKVGHGEIATIRVPTHDDGSCIFWEFATDNYDIGFGLFFEWNSSPDSQVSVYFSESEDDEEDEQEPSTTGHDIEKGTNRVLNSRPSSCRPGVDHPPISAIIPIYRRDSHEEVFAGNHVYPGKGVYLLKFDNSYSLWRSKTLYYRVYYTKEP</sequence>
<evidence type="ECO:0000313" key="11">
    <source>
        <dbReference type="EMBL" id="KAH7646315.1"/>
    </source>
</evidence>
<evidence type="ECO:0000256" key="6">
    <source>
        <dbReference type="SAM" id="Coils"/>
    </source>
</evidence>
<dbReference type="InterPro" id="IPR014352">
    <property type="entry name" value="FERM/acyl-CoA-bd_prot_sf"/>
</dbReference>
<dbReference type="Pfam" id="PF13897">
    <property type="entry name" value="GOLD_2"/>
    <property type="match status" value="1"/>
</dbReference>
<feature type="transmembrane region" description="Helical" evidence="8">
    <location>
        <begin position="118"/>
        <end position="141"/>
    </location>
</feature>
<reference evidence="11" key="2">
    <citation type="journal article" date="2021" name="World Allergy Organ. J.">
        <title>Chromosome-level assembly of Dermatophagoides farinae genome and transcriptome reveals two novel allergens Der f 37 and Der f 39.</title>
        <authorList>
            <person name="Chen J."/>
            <person name="Cai Z."/>
            <person name="Fan D."/>
            <person name="Hu J."/>
            <person name="Hou Y."/>
            <person name="He Y."/>
            <person name="Zhang Z."/>
            <person name="Zhao Z."/>
            <person name="Gao P."/>
            <person name="Hu W."/>
            <person name="Sun J."/>
            <person name="Li J."/>
            <person name="Ji K."/>
        </authorList>
    </citation>
    <scope>NUCLEOTIDE SEQUENCE</scope>
    <source>
        <strain evidence="11">JKM2019</strain>
    </source>
</reference>
<dbReference type="Gene3D" id="1.20.80.10">
    <property type="match status" value="1"/>
</dbReference>
<dbReference type="InterPro" id="IPR005178">
    <property type="entry name" value="Ostalpha/TMEM184C"/>
</dbReference>
<dbReference type="InterPro" id="IPR036598">
    <property type="entry name" value="GOLD_dom_sf"/>
</dbReference>
<dbReference type="GO" id="GO:0000062">
    <property type="term" value="F:fatty-acyl-CoA binding"/>
    <property type="evidence" value="ECO:0007669"/>
    <property type="project" value="InterPro"/>
</dbReference>
<proteinExistence type="predicted"/>
<dbReference type="PANTHER" id="PTHR22973:SF12">
    <property type="entry name" value="LD35087P"/>
    <property type="match status" value="1"/>
</dbReference>
<keyword evidence="4" id="KW-0007">Acetylation</keyword>
<feature type="region of interest" description="Disordered" evidence="7">
    <location>
        <begin position="278"/>
        <end position="303"/>
    </location>
</feature>
<evidence type="ECO:0000256" key="7">
    <source>
        <dbReference type="SAM" id="MobiDB-lite"/>
    </source>
</evidence>
<evidence type="ECO:0000256" key="5">
    <source>
        <dbReference type="ARBA" id="ARBA00023136"/>
    </source>
</evidence>
<feature type="domain" description="ACB" evidence="10">
    <location>
        <begin position="388"/>
        <end position="479"/>
    </location>
</feature>
<comment type="caution">
    <text evidence="11">The sequence shown here is derived from an EMBL/GenBank/DDBJ whole genome shotgun (WGS) entry which is preliminary data.</text>
</comment>
<gene>
    <name evidence="11" type="ORF">HUG17_1853</name>
</gene>
<evidence type="ECO:0000259" key="9">
    <source>
        <dbReference type="PROSITE" id="PS50866"/>
    </source>
</evidence>
<feature type="region of interest" description="Disordered" evidence="7">
    <location>
        <begin position="625"/>
        <end position="671"/>
    </location>
</feature>
<protein>
    <submittedName>
        <fullName evidence="11">Transmembrane protein 184b-like protein</fullName>
    </submittedName>
</protein>
<evidence type="ECO:0000256" key="8">
    <source>
        <dbReference type="SAM" id="Phobius"/>
    </source>
</evidence>
<name>A0A9D4SM87_DERFA</name>
<dbReference type="InterPro" id="IPR009038">
    <property type="entry name" value="GOLD_dom"/>
</dbReference>